<evidence type="ECO:0000256" key="1">
    <source>
        <dbReference type="SAM" id="Phobius"/>
    </source>
</evidence>
<comment type="caution">
    <text evidence="2">The sequence shown here is derived from an EMBL/GenBank/DDBJ whole genome shotgun (WGS) entry which is preliminary data.</text>
</comment>
<organism evidence="2">
    <name type="scientific">marine sediment metagenome</name>
    <dbReference type="NCBI Taxonomy" id="412755"/>
    <lineage>
        <taxon>unclassified sequences</taxon>
        <taxon>metagenomes</taxon>
        <taxon>ecological metagenomes</taxon>
    </lineage>
</organism>
<keyword evidence="1" id="KW-0472">Membrane</keyword>
<reference evidence="2" key="1">
    <citation type="journal article" date="2014" name="Front. Microbiol.">
        <title>High frequency of phylogenetically diverse reductive dehalogenase-homologous genes in deep subseafloor sedimentary metagenomes.</title>
        <authorList>
            <person name="Kawai M."/>
            <person name="Futagami T."/>
            <person name="Toyoda A."/>
            <person name="Takaki Y."/>
            <person name="Nishi S."/>
            <person name="Hori S."/>
            <person name="Arai W."/>
            <person name="Tsubouchi T."/>
            <person name="Morono Y."/>
            <person name="Uchiyama I."/>
            <person name="Ito T."/>
            <person name="Fujiyama A."/>
            <person name="Inagaki F."/>
            <person name="Takami H."/>
        </authorList>
    </citation>
    <scope>NUCLEOTIDE SEQUENCE</scope>
    <source>
        <strain evidence="2">Expedition CK06-06</strain>
    </source>
</reference>
<protein>
    <recommendedName>
        <fullName evidence="3">Polysaccharide biosynthesis protein C-terminal domain-containing protein</fullName>
    </recommendedName>
</protein>
<evidence type="ECO:0000313" key="2">
    <source>
        <dbReference type="EMBL" id="GAH59151.1"/>
    </source>
</evidence>
<dbReference type="EMBL" id="BARU01022640">
    <property type="protein sequence ID" value="GAH59151.1"/>
    <property type="molecule type" value="Genomic_DNA"/>
</dbReference>
<proteinExistence type="predicted"/>
<accession>X1GMN0</accession>
<sequence>MKQLTARLGEEKISKLLVNLSLPATIGMMVTALYNLVDTIFVGRGVGAIAIGGLT</sequence>
<dbReference type="AlphaFoldDB" id="X1GMN0"/>
<feature type="transmembrane region" description="Helical" evidence="1">
    <location>
        <begin position="16"/>
        <end position="37"/>
    </location>
</feature>
<name>X1GMN0_9ZZZZ</name>
<keyword evidence="1" id="KW-1133">Transmembrane helix</keyword>
<gene>
    <name evidence="2" type="ORF">S03H2_36851</name>
</gene>
<keyword evidence="1" id="KW-0812">Transmembrane</keyword>
<evidence type="ECO:0008006" key="3">
    <source>
        <dbReference type="Google" id="ProtNLM"/>
    </source>
</evidence>
<feature type="non-terminal residue" evidence="2">
    <location>
        <position position="55"/>
    </location>
</feature>